<protein>
    <recommendedName>
        <fullName evidence="7">mannonate dehydratase</fullName>
        <ecNumber evidence="7">4.2.1.8</ecNumber>
    </recommendedName>
</protein>
<dbReference type="GO" id="GO:0030145">
    <property type="term" value="F:manganese ion binding"/>
    <property type="evidence" value="ECO:0007669"/>
    <property type="project" value="TreeGrafter"/>
</dbReference>
<name>A0A2X2VWH5_CLOCO</name>
<comment type="pathway">
    <text evidence="5">Carbohydrate metabolism; pentose and glucuronate interconversion.</text>
</comment>
<evidence type="ECO:0000256" key="7">
    <source>
        <dbReference type="ARBA" id="ARBA00012927"/>
    </source>
</evidence>
<evidence type="ECO:0000256" key="10">
    <source>
        <dbReference type="ARBA" id="ARBA00023239"/>
    </source>
</evidence>
<evidence type="ECO:0000256" key="8">
    <source>
        <dbReference type="ARBA" id="ARBA00023004"/>
    </source>
</evidence>
<dbReference type="Proteomes" id="UP000250223">
    <property type="component" value="Unassembled WGS sequence"/>
</dbReference>
<sequence>MDPKNNIPELIRYFGKKGRIHFAHVRNIKITGNRCFEESSHYSEDGSLDMYEIMKAYYDIGFEGPTRPDHGRMIWNEKGRPGYGLFDRALGAVYLNGINECLQKSK</sequence>
<dbReference type="SUPFAM" id="SSF51658">
    <property type="entry name" value="Xylose isomerase-like"/>
    <property type="match status" value="1"/>
</dbReference>
<dbReference type="Gene3D" id="3.20.20.150">
    <property type="entry name" value="Divalent-metal-dependent TIM barrel enzymes"/>
    <property type="match status" value="1"/>
</dbReference>
<keyword evidence="8" id="KW-0408">Iron</keyword>
<keyword evidence="10 11" id="KW-0456">Lyase</keyword>
<dbReference type="UniPathway" id="UPA00246"/>
<dbReference type="PANTHER" id="PTHR30387:SF2">
    <property type="entry name" value="MANNONATE DEHYDRATASE"/>
    <property type="match status" value="1"/>
</dbReference>
<dbReference type="Pfam" id="PF03786">
    <property type="entry name" value="UxuA"/>
    <property type="match status" value="1"/>
</dbReference>
<evidence type="ECO:0000256" key="2">
    <source>
        <dbReference type="ARBA" id="ARBA00001936"/>
    </source>
</evidence>
<dbReference type="InterPro" id="IPR036237">
    <property type="entry name" value="Xyl_isomerase-like_sf"/>
</dbReference>
<dbReference type="EC" id="4.2.1.8" evidence="7"/>
<proteinExistence type="inferred from homology"/>
<evidence type="ECO:0000256" key="3">
    <source>
        <dbReference type="ARBA" id="ARBA00001954"/>
    </source>
</evidence>
<evidence type="ECO:0000256" key="5">
    <source>
        <dbReference type="ARBA" id="ARBA00004892"/>
    </source>
</evidence>
<evidence type="ECO:0000256" key="1">
    <source>
        <dbReference type="ARBA" id="ARBA00001794"/>
    </source>
</evidence>
<reference evidence="11 12" key="1">
    <citation type="submission" date="2018-06" db="EMBL/GenBank/DDBJ databases">
        <authorList>
            <consortium name="Pathogen Informatics"/>
            <person name="Doyle S."/>
        </authorList>
    </citation>
    <scope>NUCLEOTIDE SEQUENCE [LARGE SCALE GENOMIC DNA]</scope>
    <source>
        <strain evidence="11 12">NCTC13028</strain>
    </source>
</reference>
<accession>A0A2X2VWH5</accession>
<comment type="cofactor">
    <cofactor evidence="3">
        <name>Fe(2+)</name>
        <dbReference type="ChEBI" id="CHEBI:29033"/>
    </cofactor>
</comment>
<dbReference type="InterPro" id="IPR004628">
    <property type="entry name" value="Man_deHydtase"/>
</dbReference>
<keyword evidence="9" id="KW-0464">Manganese</keyword>
<comment type="cofactor">
    <cofactor evidence="2">
        <name>Mn(2+)</name>
        <dbReference type="ChEBI" id="CHEBI:29035"/>
    </cofactor>
</comment>
<dbReference type="GO" id="GO:0008198">
    <property type="term" value="F:ferrous iron binding"/>
    <property type="evidence" value="ECO:0007669"/>
    <property type="project" value="TreeGrafter"/>
</dbReference>
<dbReference type="AlphaFoldDB" id="A0A2X2VWH5"/>
<comment type="similarity">
    <text evidence="6">Belongs to the mannonate dehydratase family.</text>
</comment>
<dbReference type="PANTHER" id="PTHR30387">
    <property type="entry name" value="MANNONATE DEHYDRATASE"/>
    <property type="match status" value="1"/>
</dbReference>
<gene>
    <name evidence="11" type="primary">uxuA_1</name>
    <name evidence="11" type="ORF">NCTC13028_00561</name>
</gene>
<dbReference type="EMBL" id="UAWC01000001">
    <property type="protein sequence ID" value="SQB33566.1"/>
    <property type="molecule type" value="Genomic_DNA"/>
</dbReference>
<evidence type="ECO:0000313" key="12">
    <source>
        <dbReference type="Proteomes" id="UP000250223"/>
    </source>
</evidence>
<organism evidence="11 12">
    <name type="scientific">Clostridium cochlearium</name>
    <dbReference type="NCBI Taxonomy" id="1494"/>
    <lineage>
        <taxon>Bacteria</taxon>
        <taxon>Bacillati</taxon>
        <taxon>Bacillota</taxon>
        <taxon>Clostridia</taxon>
        <taxon>Eubacteriales</taxon>
        <taxon>Clostridiaceae</taxon>
        <taxon>Clostridium</taxon>
    </lineage>
</organism>
<evidence type="ECO:0000256" key="4">
    <source>
        <dbReference type="ARBA" id="ARBA00002713"/>
    </source>
</evidence>
<comment type="function">
    <text evidence="4">Catalyzes the dehydration of D-mannonate.</text>
</comment>
<evidence type="ECO:0000256" key="9">
    <source>
        <dbReference type="ARBA" id="ARBA00023211"/>
    </source>
</evidence>
<evidence type="ECO:0000256" key="6">
    <source>
        <dbReference type="ARBA" id="ARBA00007389"/>
    </source>
</evidence>
<comment type="catalytic activity">
    <reaction evidence="1">
        <text>D-mannonate = 2-dehydro-3-deoxy-D-gluconate + H2O</text>
        <dbReference type="Rhea" id="RHEA:20097"/>
        <dbReference type="ChEBI" id="CHEBI:15377"/>
        <dbReference type="ChEBI" id="CHEBI:17767"/>
        <dbReference type="ChEBI" id="CHEBI:57990"/>
        <dbReference type="EC" id="4.2.1.8"/>
    </reaction>
</comment>
<dbReference type="GO" id="GO:0042840">
    <property type="term" value="P:D-glucuronate catabolic process"/>
    <property type="evidence" value="ECO:0007669"/>
    <property type="project" value="TreeGrafter"/>
</dbReference>
<dbReference type="GO" id="GO:0008927">
    <property type="term" value="F:mannonate dehydratase activity"/>
    <property type="evidence" value="ECO:0007669"/>
    <property type="project" value="UniProtKB-EC"/>
</dbReference>
<evidence type="ECO:0000313" key="11">
    <source>
        <dbReference type="EMBL" id="SQB33566.1"/>
    </source>
</evidence>